<dbReference type="InterPro" id="IPR029151">
    <property type="entry name" value="Sensor-like_sf"/>
</dbReference>
<dbReference type="InterPro" id="IPR005467">
    <property type="entry name" value="His_kinase_dom"/>
</dbReference>
<evidence type="ECO:0000256" key="3">
    <source>
        <dbReference type="ARBA" id="ARBA00012438"/>
    </source>
</evidence>
<comment type="catalytic activity">
    <reaction evidence="1">
        <text>ATP + protein L-histidine = ADP + protein N-phospho-L-histidine.</text>
        <dbReference type="EC" id="2.7.13.3"/>
    </reaction>
</comment>
<organism evidence="17 19">
    <name type="scientific">Glutamicibacter halophytocola</name>
    <dbReference type="NCBI Taxonomy" id="1933880"/>
    <lineage>
        <taxon>Bacteria</taxon>
        <taxon>Bacillati</taxon>
        <taxon>Actinomycetota</taxon>
        <taxon>Actinomycetes</taxon>
        <taxon>Micrococcales</taxon>
        <taxon>Micrococcaceae</taxon>
        <taxon>Glutamicibacter</taxon>
    </lineage>
</organism>
<dbReference type="GO" id="GO:0005886">
    <property type="term" value="C:plasma membrane"/>
    <property type="evidence" value="ECO:0007669"/>
    <property type="project" value="UniProtKB-SubCell"/>
</dbReference>
<evidence type="ECO:0000259" key="15">
    <source>
        <dbReference type="PROSITE" id="PS50109"/>
    </source>
</evidence>
<keyword evidence="9" id="KW-0418">Kinase</keyword>
<keyword evidence="4" id="KW-1003">Cell membrane</keyword>
<accession>A0A5B8I2V8</accession>
<dbReference type="Pfam" id="PF02518">
    <property type="entry name" value="HATPase_c"/>
    <property type="match status" value="1"/>
</dbReference>
<sequence>MFRSGPRSRHFASRIMRLQFLVVGVLIVLVTAGTLYSSYDRVFSRAEDTSLTIARSVAVLPEVIDEVTRYAAMEELDEKKLANGKLQQLANAILEQKQAYFVVITEDRGLRLSHPNPAEIGQMVSTDPVALDGIEAVSREHGTLGESVRAKVPIRGASGQVIGEVSVGVTTQSLTGALLESFSWIALFALLAAGLATVAGRVTVRRLKRQTLGLEPTEIAQLVRDQQAVLYGVTEGVMGIGSDGRITVRNKAARLLLGLPHRTELEDVVGRHFESAGLDRRLVKAIKERDRAPVRLEANGHSLIARVNEVNRDGLDLGQVVLLHDVTTIEALGTKLDAVQDMADALRAQRHEFANRMHAVLGLIDLGKIEQAEAYLREVMETGPKIAQVPGLEAIQDAYLSAFISAKAVRAHEQGIELRVSSQSMLFGQIASAHDAQDATAVLGNLLDNAFTAALRGHGKPWVEIDLLSEAATLHIAVADSGPGITTTEDIFARDVSTGSHLGNEHGRGVGLPLIKRLAQARSGDVWIADPGTGTEGAVFAARLPAVLVEPATPENNENEGAQP</sequence>
<keyword evidence="7 14" id="KW-0812">Transmembrane</keyword>
<dbReference type="GO" id="GO:0005524">
    <property type="term" value="F:ATP binding"/>
    <property type="evidence" value="ECO:0007669"/>
    <property type="project" value="UniProtKB-KW"/>
</dbReference>
<comment type="subcellular location">
    <subcellularLocation>
        <location evidence="2">Cell membrane</location>
        <topology evidence="2">Multi-pass membrane protein</topology>
    </subcellularLocation>
</comment>
<dbReference type="EMBL" id="CP042260">
    <property type="protein sequence ID" value="QDY67219.1"/>
    <property type="molecule type" value="Genomic_DNA"/>
</dbReference>
<evidence type="ECO:0000313" key="18">
    <source>
        <dbReference type="Proteomes" id="UP000320717"/>
    </source>
</evidence>
<feature type="transmembrane region" description="Helical" evidence="14">
    <location>
        <begin position="20"/>
        <end position="39"/>
    </location>
</feature>
<dbReference type="Proteomes" id="UP000320717">
    <property type="component" value="Chromosome"/>
</dbReference>
<dbReference type="InterPro" id="IPR016120">
    <property type="entry name" value="Sig_transdc_His_kin_SpoOB"/>
</dbReference>
<evidence type="ECO:0000256" key="5">
    <source>
        <dbReference type="ARBA" id="ARBA00022553"/>
    </source>
</evidence>
<keyword evidence="8" id="KW-0547">Nucleotide-binding</keyword>
<dbReference type="InterPro" id="IPR039506">
    <property type="entry name" value="SPOB_a"/>
</dbReference>
<dbReference type="PANTHER" id="PTHR43547">
    <property type="entry name" value="TWO-COMPONENT HISTIDINE KINASE"/>
    <property type="match status" value="1"/>
</dbReference>
<evidence type="ECO:0000313" key="19">
    <source>
        <dbReference type="Proteomes" id="UP001060018"/>
    </source>
</evidence>
<dbReference type="Gene3D" id="1.10.287.130">
    <property type="match status" value="1"/>
</dbReference>
<evidence type="ECO:0000256" key="11">
    <source>
        <dbReference type="ARBA" id="ARBA00022989"/>
    </source>
</evidence>
<dbReference type="Pfam" id="PF17203">
    <property type="entry name" value="sCache_3_2"/>
    <property type="match status" value="1"/>
</dbReference>
<reference evidence="17" key="2">
    <citation type="journal article" date="2022" name="Pest Manag. Sci.">
        <title>Glutamicibacter halophytocola-mediated host fitness of potato tuber moth on Solanaceae crops.</title>
        <authorList>
            <person name="Wang W."/>
            <person name="Xiao G."/>
            <person name="Du G."/>
            <person name="Chang L."/>
            <person name="Yang Y."/>
            <person name="Ye J."/>
            <person name="Chen B."/>
        </authorList>
    </citation>
    <scope>NUCLEOTIDE SEQUENCE</scope>
    <source>
        <strain evidence="17">S2</strain>
    </source>
</reference>
<evidence type="ECO:0000256" key="7">
    <source>
        <dbReference type="ARBA" id="ARBA00022692"/>
    </source>
</evidence>
<feature type="transmembrane region" description="Helical" evidence="14">
    <location>
        <begin position="182"/>
        <end position="204"/>
    </location>
</feature>
<evidence type="ECO:0000256" key="10">
    <source>
        <dbReference type="ARBA" id="ARBA00022840"/>
    </source>
</evidence>
<keyword evidence="10 17" id="KW-0067">ATP-binding</keyword>
<dbReference type="InterPro" id="IPR036890">
    <property type="entry name" value="HATPase_C_sf"/>
</dbReference>
<evidence type="ECO:0000313" key="17">
    <source>
        <dbReference type="EMBL" id="UUX59391.1"/>
    </source>
</evidence>
<dbReference type="PROSITE" id="PS50109">
    <property type="entry name" value="HIS_KIN"/>
    <property type="match status" value="1"/>
</dbReference>
<evidence type="ECO:0000313" key="16">
    <source>
        <dbReference type="EMBL" id="QDY67219.1"/>
    </source>
</evidence>
<dbReference type="Gene3D" id="3.30.450.20">
    <property type="entry name" value="PAS domain"/>
    <property type="match status" value="2"/>
</dbReference>
<dbReference type="InterPro" id="IPR004358">
    <property type="entry name" value="Sig_transdc_His_kin-like_C"/>
</dbReference>
<dbReference type="SMART" id="SM00387">
    <property type="entry name" value="HATPase_c"/>
    <property type="match status" value="1"/>
</dbReference>
<keyword evidence="6" id="KW-0808">Transferase</keyword>
<evidence type="ECO:0000256" key="14">
    <source>
        <dbReference type="SAM" id="Phobius"/>
    </source>
</evidence>
<keyword evidence="12" id="KW-0902">Two-component regulatory system</keyword>
<dbReference type="SUPFAM" id="SSF103190">
    <property type="entry name" value="Sensory domain-like"/>
    <property type="match status" value="1"/>
</dbReference>
<name>A0A5B8I2V8_9MICC</name>
<proteinExistence type="predicted"/>
<evidence type="ECO:0000256" key="1">
    <source>
        <dbReference type="ARBA" id="ARBA00000085"/>
    </source>
</evidence>
<keyword evidence="18" id="KW-1185">Reference proteome</keyword>
<keyword evidence="11 14" id="KW-1133">Transmembrane helix</keyword>
<dbReference type="SUPFAM" id="SSF55890">
    <property type="entry name" value="Sporulation response regulatory protein Spo0B"/>
    <property type="match status" value="1"/>
</dbReference>
<dbReference type="GO" id="GO:0000155">
    <property type="term" value="F:phosphorelay sensor kinase activity"/>
    <property type="evidence" value="ECO:0007669"/>
    <property type="project" value="InterPro"/>
</dbReference>
<dbReference type="PRINTS" id="PR00344">
    <property type="entry name" value="BCTRLSENSOR"/>
</dbReference>
<dbReference type="Pfam" id="PF14689">
    <property type="entry name" value="SPOB_a"/>
    <property type="match status" value="1"/>
</dbReference>
<keyword evidence="5" id="KW-0597">Phosphoprotein</keyword>
<dbReference type="Proteomes" id="UP001060018">
    <property type="component" value="Chromosome"/>
</dbReference>
<feature type="domain" description="Histidine kinase" evidence="15">
    <location>
        <begin position="327"/>
        <end position="548"/>
    </location>
</feature>
<dbReference type="EC" id="2.7.13.3" evidence="3"/>
<gene>
    <name evidence="16" type="ORF">FQA45_13345</name>
    <name evidence="17" type="ORF">NUH22_01745</name>
</gene>
<reference evidence="16 18" key="1">
    <citation type="submission" date="2019-07" db="EMBL/GenBank/DDBJ databases">
        <title>Complete Genome Sequence of drought tolerant Plant Growth-Promoting Rhizobacterium Glutamicibacter halophytocola DR408.</title>
        <authorList>
            <person name="Nishu S.D."/>
            <person name="Lee T.K."/>
        </authorList>
    </citation>
    <scope>NUCLEOTIDE SEQUENCE [LARGE SCALE GENOMIC DNA]</scope>
    <source>
        <strain evidence="16 18">DR408</strain>
    </source>
</reference>
<evidence type="ECO:0000256" key="2">
    <source>
        <dbReference type="ARBA" id="ARBA00004651"/>
    </source>
</evidence>
<dbReference type="Gene3D" id="3.30.565.10">
    <property type="entry name" value="Histidine kinase-like ATPase, C-terminal domain"/>
    <property type="match status" value="1"/>
</dbReference>
<dbReference type="EMBL" id="CP102487">
    <property type="protein sequence ID" value="UUX59391.1"/>
    <property type="molecule type" value="Genomic_DNA"/>
</dbReference>
<evidence type="ECO:0000256" key="12">
    <source>
        <dbReference type="ARBA" id="ARBA00023012"/>
    </source>
</evidence>
<protein>
    <recommendedName>
        <fullName evidence="3">histidine kinase</fullName>
        <ecNumber evidence="3">2.7.13.3</ecNumber>
    </recommendedName>
</protein>
<evidence type="ECO:0000256" key="9">
    <source>
        <dbReference type="ARBA" id="ARBA00022777"/>
    </source>
</evidence>
<dbReference type="OrthoDB" id="9792686at2"/>
<dbReference type="InterPro" id="IPR003594">
    <property type="entry name" value="HATPase_dom"/>
</dbReference>
<dbReference type="InterPro" id="IPR033463">
    <property type="entry name" value="sCache_3"/>
</dbReference>
<keyword evidence="13 14" id="KW-0472">Membrane</keyword>
<evidence type="ECO:0000256" key="6">
    <source>
        <dbReference type="ARBA" id="ARBA00022679"/>
    </source>
</evidence>
<dbReference type="AlphaFoldDB" id="A0A5B8I2V8"/>
<evidence type="ECO:0000256" key="4">
    <source>
        <dbReference type="ARBA" id="ARBA00022475"/>
    </source>
</evidence>
<dbReference type="SUPFAM" id="SSF55874">
    <property type="entry name" value="ATPase domain of HSP90 chaperone/DNA topoisomerase II/histidine kinase"/>
    <property type="match status" value="1"/>
</dbReference>
<dbReference type="PANTHER" id="PTHR43547:SF10">
    <property type="entry name" value="SENSOR HISTIDINE KINASE DCUS"/>
    <property type="match status" value="1"/>
</dbReference>
<evidence type="ECO:0000256" key="13">
    <source>
        <dbReference type="ARBA" id="ARBA00023136"/>
    </source>
</evidence>
<dbReference type="RefSeq" id="WP_146277529.1">
    <property type="nucleotide sequence ID" value="NZ_CP042260.1"/>
</dbReference>
<evidence type="ECO:0000256" key="8">
    <source>
        <dbReference type="ARBA" id="ARBA00022741"/>
    </source>
</evidence>